<feature type="transmembrane region" description="Helical" evidence="7">
    <location>
        <begin position="102"/>
        <end position="123"/>
    </location>
</feature>
<evidence type="ECO:0000256" key="7">
    <source>
        <dbReference type="SAM" id="Phobius"/>
    </source>
</evidence>
<comment type="caution">
    <text evidence="8">The sequence shown here is derived from an EMBL/GenBank/DDBJ whole genome shotgun (WGS) entry which is preliminary data.</text>
</comment>
<keyword evidence="3 7" id="KW-1133">Transmembrane helix</keyword>
<dbReference type="InterPro" id="IPR000292">
    <property type="entry name" value="For/NO2_transpt"/>
</dbReference>
<dbReference type="Proteomes" id="UP000549052">
    <property type="component" value="Unassembled WGS sequence"/>
</dbReference>
<evidence type="ECO:0000256" key="4">
    <source>
        <dbReference type="ARBA" id="ARBA00023136"/>
    </source>
</evidence>
<gene>
    <name evidence="8" type="ORF">FHW16_003810</name>
</gene>
<dbReference type="GO" id="GO:0015499">
    <property type="term" value="F:formate transmembrane transporter activity"/>
    <property type="evidence" value="ECO:0007669"/>
    <property type="project" value="TreeGrafter"/>
</dbReference>
<feature type="transmembrane region" description="Helical" evidence="7">
    <location>
        <begin position="185"/>
        <end position="212"/>
    </location>
</feature>
<dbReference type="EMBL" id="JACGXN010000006">
    <property type="protein sequence ID" value="MBA8880091.1"/>
    <property type="molecule type" value="Genomic_DNA"/>
</dbReference>
<keyword evidence="9" id="KW-1185">Reference proteome</keyword>
<accession>A0A839EJC3</accession>
<dbReference type="RefSeq" id="WP_182550748.1">
    <property type="nucleotide sequence ID" value="NZ_JACGXN010000006.1"/>
</dbReference>
<dbReference type="AlphaFoldDB" id="A0A839EJC3"/>
<evidence type="ECO:0000256" key="6">
    <source>
        <dbReference type="SAM" id="MobiDB-lite"/>
    </source>
</evidence>
<keyword evidence="4 7" id="KW-0472">Membrane</keyword>
<keyword evidence="2 7" id="KW-0812">Transmembrane</keyword>
<feature type="compositionally biased region" description="Polar residues" evidence="6">
    <location>
        <begin position="262"/>
        <end position="271"/>
    </location>
</feature>
<sequence length="283" mass="29980">MYEETIGKLAETGQSKSATLKRSSLAFIVGSAMAGAYIGFGDIVMFTVGAHADPAWSHLVMGAVFASALTIVIFAGSELFTGMAMYMPLALLSRQVSVMDTLRVWAVCWLGNLLGAFVLALLFKMGGGGVLLGDGNPAFMAAVVAKMNASASELFARGLICNWLVCLAIWMTYRTQNDAAKAILIFWPIMIFVAAGLEHCVANMFAFSLALLSTHPATVTFEGALYNLVFVTFGNLCGGALMIAAGYWVQASASRENVAASTQAQHQTPPLSDTIKHGVSANR</sequence>
<evidence type="ECO:0000256" key="3">
    <source>
        <dbReference type="ARBA" id="ARBA00022989"/>
    </source>
</evidence>
<evidence type="ECO:0000313" key="9">
    <source>
        <dbReference type="Proteomes" id="UP000549052"/>
    </source>
</evidence>
<feature type="transmembrane region" description="Helical" evidence="7">
    <location>
        <begin position="25"/>
        <end position="49"/>
    </location>
</feature>
<evidence type="ECO:0000256" key="1">
    <source>
        <dbReference type="ARBA" id="ARBA00004141"/>
    </source>
</evidence>
<evidence type="ECO:0000256" key="2">
    <source>
        <dbReference type="ARBA" id="ARBA00022692"/>
    </source>
</evidence>
<organism evidence="8 9">
    <name type="scientific">Phyllobacterium myrsinacearum</name>
    <dbReference type="NCBI Taxonomy" id="28101"/>
    <lineage>
        <taxon>Bacteria</taxon>
        <taxon>Pseudomonadati</taxon>
        <taxon>Pseudomonadota</taxon>
        <taxon>Alphaproteobacteria</taxon>
        <taxon>Hyphomicrobiales</taxon>
        <taxon>Phyllobacteriaceae</taxon>
        <taxon>Phyllobacterium</taxon>
    </lineage>
</organism>
<dbReference type="PROSITE" id="PS01006">
    <property type="entry name" value="FORMATE_NITRITE_TP_2"/>
    <property type="match status" value="1"/>
</dbReference>
<dbReference type="GO" id="GO:0005886">
    <property type="term" value="C:plasma membrane"/>
    <property type="evidence" value="ECO:0007669"/>
    <property type="project" value="TreeGrafter"/>
</dbReference>
<dbReference type="Pfam" id="PF01226">
    <property type="entry name" value="Form_Nir_trans"/>
    <property type="match status" value="1"/>
</dbReference>
<dbReference type="InterPro" id="IPR023271">
    <property type="entry name" value="Aquaporin-like"/>
</dbReference>
<evidence type="ECO:0000313" key="8">
    <source>
        <dbReference type="EMBL" id="MBA8880091.1"/>
    </source>
</evidence>
<dbReference type="PANTHER" id="PTHR30520">
    <property type="entry name" value="FORMATE TRANSPORTER-RELATED"/>
    <property type="match status" value="1"/>
</dbReference>
<dbReference type="Gene3D" id="1.20.1080.10">
    <property type="entry name" value="Glycerol uptake facilitator protein"/>
    <property type="match status" value="1"/>
</dbReference>
<feature type="transmembrane region" description="Helical" evidence="7">
    <location>
        <begin position="154"/>
        <end position="173"/>
    </location>
</feature>
<comment type="subcellular location">
    <subcellularLocation>
        <location evidence="1">Membrane</location>
        <topology evidence="1">Multi-pass membrane protein</topology>
    </subcellularLocation>
</comment>
<protein>
    <submittedName>
        <fullName evidence="8">Nitrite transporter NirC</fullName>
    </submittedName>
</protein>
<proteinExistence type="inferred from homology"/>
<evidence type="ECO:0000256" key="5">
    <source>
        <dbReference type="ARBA" id="ARBA00049660"/>
    </source>
</evidence>
<feature type="region of interest" description="Disordered" evidence="6">
    <location>
        <begin position="262"/>
        <end position="283"/>
    </location>
</feature>
<name>A0A839EJC3_9HYPH</name>
<feature type="transmembrane region" description="Helical" evidence="7">
    <location>
        <begin position="55"/>
        <end position="81"/>
    </location>
</feature>
<dbReference type="PANTHER" id="PTHR30520:SF8">
    <property type="entry name" value="NITRITE TRANSPORTER NIRC"/>
    <property type="match status" value="1"/>
</dbReference>
<feature type="transmembrane region" description="Helical" evidence="7">
    <location>
        <begin position="224"/>
        <end position="249"/>
    </location>
</feature>
<comment type="similarity">
    <text evidence="5">Belongs to the FNT transporter (TC 1.A.16) family.</text>
</comment>
<dbReference type="InterPro" id="IPR024002">
    <property type="entry name" value="For/NO2_transpt_CS"/>
</dbReference>
<reference evidence="8 9" key="1">
    <citation type="submission" date="2020-07" db="EMBL/GenBank/DDBJ databases">
        <title>Genomic Encyclopedia of Type Strains, Phase IV (KMG-V): Genome sequencing to study the core and pangenomes of soil and plant-associated prokaryotes.</title>
        <authorList>
            <person name="Whitman W."/>
        </authorList>
    </citation>
    <scope>NUCLEOTIDE SEQUENCE [LARGE SCALE GENOMIC DNA]</scope>
    <source>
        <strain evidence="8 9">AN3</strain>
    </source>
</reference>